<dbReference type="AlphaFoldDB" id="A0A6A5QCY9"/>
<name>A0A6A5QCY9_AMPQU</name>
<accession>A0A6A5QCY9</accession>
<dbReference type="EMBL" id="ML979139">
    <property type="protein sequence ID" value="KAF1913445.1"/>
    <property type="molecule type" value="Genomic_DNA"/>
</dbReference>
<organism evidence="1 2">
    <name type="scientific">Ampelomyces quisqualis</name>
    <name type="common">Powdery mildew agent</name>
    <dbReference type="NCBI Taxonomy" id="50730"/>
    <lineage>
        <taxon>Eukaryota</taxon>
        <taxon>Fungi</taxon>
        <taxon>Dikarya</taxon>
        <taxon>Ascomycota</taxon>
        <taxon>Pezizomycotina</taxon>
        <taxon>Dothideomycetes</taxon>
        <taxon>Pleosporomycetidae</taxon>
        <taxon>Pleosporales</taxon>
        <taxon>Pleosporineae</taxon>
        <taxon>Phaeosphaeriaceae</taxon>
        <taxon>Ampelomyces</taxon>
    </lineage>
</organism>
<reference evidence="1" key="1">
    <citation type="journal article" date="2020" name="Stud. Mycol.">
        <title>101 Dothideomycetes genomes: a test case for predicting lifestyles and emergence of pathogens.</title>
        <authorList>
            <person name="Haridas S."/>
            <person name="Albert R."/>
            <person name="Binder M."/>
            <person name="Bloem J."/>
            <person name="Labutti K."/>
            <person name="Salamov A."/>
            <person name="Andreopoulos B."/>
            <person name="Baker S."/>
            <person name="Barry K."/>
            <person name="Bills G."/>
            <person name="Bluhm B."/>
            <person name="Cannon C."/>
            <person name="Castanera R."/>
            <person name="Culley D."/>
            <person name="Daum C."/>
            <person name="Ezra D."/>
            <person name="Gonzalez J."/>
            <person name="Henrissat B."/>
            <person name="Kuo A."/>
            <person name="Liang C."/>
            <person name="Lipzen A."/>
            <person name="Lutzoni F."/>
            <person name="Magnuson J."/>
            <person name="Mondo S."/>
            <person name="Nolan M."/>
            <person name="Ohm R."/>
            <person name="Pangilinan J."/>
            <person name="Park H.-J."/>
            <person name="Ramirez L."/>
            <person name="Alfaro M."/>
            <person name="Sun H."/>
            <person name="Tritt A."/>
            <person name="Yoshinaga Y."/>
            <person name="Zwiers L.-H."/>
            <person name="Turgeon B."/>
            <person name="Goodwin S."/>
            <person name="Spatafora J."/>
            <person name="Crous P."/>
            <person name="Grigoriev I."/>
        </authorList>
    </citation>
    <scope>NUCLEOTIDE SEQUENCE</scope>
    <source>
        <strain evidence="1">HMLAC05119</strain>
    </source>
</reference>
<evidence type="ECO:0000313" key="2">
    <source>
        <dbReference type="Proteomes" id="UP000800096"/>
    </source>
</evidence>
<gene>
    <name evidence="1" type="ORF">BDU57DRAFT_522346</name>
</gene>
<proteinExistence type="predicted"/>
<protein>
    <submittedName>
        <fullName evidence="1">Uncharacterized protein</fullName>
    </submittedName>
</protein>
<sequence>MQRVTNESPVMSTHFPTRPEFDAILQELRTKYDAKNQELAQLPDAEILQHLVYKAALGKDWDRLVAQRKELKDDIDKIKGEARSVLGDFLERTLGEYQNEKNNLLPKYDWPEGVWEDCQTRLDSFCMEKDMPLHQTRRKSTEELNDTNLDAVAGC</sequence>
<dbReference type="Proteomes" id="UP000800096">
    <property type="component" value="Unassembled WGS sequence"/>
</dbReference>
<evidence type="ECO:0000313" key="1">
    <source>
        <dbReference type="EMBL" id="KAF1913445.1"/>
    </source>
</evidence>
<keyword evidence="2" id="KW-1185">Reference proteome</keyword>